<keyword evidence="5" id="KW-1185">Reference proteome</keyword>
<dbReference type="Proteomes" id="UP001153069">
    <property type="component" value="Unassembled WGS sequence"/>
</dbReference>
<evidence type="ECO:0000313" key="4">
    <source>
        <dbReference type="EMBL" id="CAB9513034.1"/>
    </source>
</evidence>
<dbReference type="PROSITE" id="PS50089">
    <property type="entry name" value="ZF_RING_2"/>
    <property type="match status" value="1"/>
</dbReference>
<organism evidence="4 5">
    <name type="scientific">Seminavis robusta</name>
    <dbReference type="NCBI Taxonomy" id="568900"/>
    <lineage>
        <taxon>Eukaryota</taxon>
        <taxon>Sar</taxon>
        <taxon>Stramenopiles</taxon>
        <taxon>Ochrophyta</taxon>
        <taxon>Bacillariophyta</taxon>
        <taxon>Bacillariophyceae</taxon>
        <taxon>Bacillariophycidae</taxon>
        <taxon>Naviculales</taxon>
        <taxon>Naviculaceae</taxon>
        <taxon>Seminavis</taxon>
    </lineage>
</organism>
<dbReference type="GO" id="GO:0008270">
    <property type="term" value="F:zinc ion binding"/>
    <property type="evidence" value="ECO:0007669"/>
    <property type="project" value="UniProtKB-KW"/>
</dbReference>
<feature type="region of interest" description="Disordered" evidence="2">
    <location>
        <begin position="35"/>
        <end position="73"/>
    </location>
</feature>
<accession>A0A9N8E760</accession>
<keyword evidence="1" id="KW-0479">Metal-binding</keyword>
<dbReference type="SUPFAM" id="SSF57850">
    <property type="entry name" value="RING/U-box"/>
    <property type="match status" value="1"/>
</dbReference>
<dbReference type="SUPFAM" id="SSF48403">
    <property type="entry name" value="Ankyrin repeat"/>
    <property type="match status" value="1"/>
</dbReference>
<evidence type="ECO:0000256" key="2">
    <source>
        <dbReference type="SAM" id="MobiDB-lite"/>
    </source>
</evidence>
<feature type="compositionally biased region" description="Basic residues" evidence="2">
    <location>
        <begin position="267"/>
        <end position="277"/>
    </location>
</feature>
<keyword evidence="1" id="KW-0863">Zinc-finger</keyword>
<feature type="compositionally biased region" description="Low complexity" evidence="2">
    <location>
        <begin position="38"/>
        <end position="51"/>
    </location>
</feature>
<dbReference type="AlphaFoldDB" id="A0A9N8E760"/>
<dbReference type="InterPro" id="IPR013083">
    <property type="entry name" value="Znf_RING/FYVE/PHD"/>
</dbReference>
<gene>
    <name evidence="4" type="ORF">SEMRO_567_G168050.1</name>
</gene>
<evidence type="ECO:0000259" key="3">
    <source>
        <dbReference type="PROSITE" id="PS50089"/>
    </source>
</evidence>
<protein>
    <recommendedName>
        <fullName evidence="3">RING-type domain-containing protein</fullName>
    </recommendedName>
</protein>
<reference evidence="4" key="1">
    <citation type="submission" date="2020-06" db="EMBL/GenBank/DDBJ databases">
        <authorList>
            <consortium name="Plant Systems Biology data submission"/>
        </authorList>
    </citation>
    <scope>NUCLEOTIDE SEQUENCE</scope>
    <source>
        <strain evidence="4">D6</strain>
    </source>
</reference>
<feature type="region of interest" description="Disordered" evidence="2">
    <location>
        <begin position="246"/>
        <end position="283"/>
    </location>
</feature>
<dbReference type="InterPro" id="IPR036770">
    <property type="entry name" value="Ankyrin_rpt-contain_sf"/>
</dbReference>
<proteinExistence type="predicted"/>
<feature type="domain" description="RING-type" evidence="3">
    <location>
        <begin position="394"/>
        <end position="452"/>
    </location>
</feature>
<dbReference type="Gene3D" id="1.25.40.20">
    <property type="entry name" value="Ankyrin repeat-containing domain"/>
    <property type="match status" value="1"/>
</dbReference>
<dbReference type="Gene3D" id="3.30.40.10">
    <property type="entry name" value="Zinc/RING finger domain, C3HC4 (zinc finger)"/>
    <property type="match status" value="1"/>
</dbReference>
<dbReference type="EMBL" id="CAICTM010000566">
    <property type="protein sequence ID" value="CAB9513034.1"/>
    <property type="molecule type" value="Genomic_DNA"/>
</dbReference>
<name>A0A9N8E760_9STRA</name>
<evidence type="ECO:0000256" key="1">
    <source>
        <dbReference type="PROSITE-ProRule" id="PRU00175"/>
    </source>
</evidence>
<sequence>MPICSRCGVDQPDDAFSEESQPLCEYCYEIELEEEAAGGEITADNNQQQQQPDHEEEEEDIENQGVTTEEEAAPKKVIALSGAARLLDPHSLELKEDNNTTETAPPDISQLDDLVAAIEYRGYSHGFGLDSPEVLHFRLKQVLFDQENHVLFWLTRPLVQALLEGPTSDAWELRVVPLNLQTVMEGQSLLHWLVQWKLLQLQCGWRGHDDMVDLLIRAGAPVDATLANGCTPLFFAVNVSVYSTTTTTQPTVNPHETFLVTDDKSHNGKKKKKKKNKSSSSKQNKIRITALDVMVTEFVTPHPDVSWATLGLPSVEDYIECMLLLQQRGVQLSPHYPDATFFLGQYLQGVTQATKRLYYTRKIADFLFGQYLPDGIQEQVVLQKSEHATAPGSCSVCSAAIIDTKDADSSFPNQPLSCGHTLCRDCFASCVTKEEETDWDSLASRRRCPTCHNLLCMDILPPTTTTTTMVTAESSKPKKKMSLEERRRQALSRLSLEQLQFECEARNLVVAEKERKDHLIKSLVHDWQNFVLPQGDDEDNDDNDDDNAGSRLMAELTLSHTLVSADNYLWVAASRGSVMIPITVKGIPVFALVSTTAPYTVVSPRFVKSFGFEINHNLQVAVSKPLKFVRAQEDDERLNDNGDDKPVNHHMAPRRKVPRAMAAPQVHLKAVRDLSFTLGNKNDEDDDKTIEVSLPSAMQAYEPHSEGWPVGVILGLDFFQSAAWIQMSVDVDLEVCLGRTIALLTGNSAGSLLEFDLIEPRRADFIEQDLRYYARNGKVFWTPLWHVSLSNHDSCLSLGQYLKELLPNKDSRNNKHGERRQYVTECSWCTRQFPFVPKNKKRDLVDWLMSNPVDAGMIQCNLCCSEGRPTFYCDEKCRKKAQATHSNQFHGGVDVSKYDNDAKMQSSSTNLRWKLLILGTAVLAVLAATMLRPASQVIVRNEDVVEGEPIAASLPRGQGDDL</sequence>
<keyword evidence="1" id="KW-0862">Zinc</keyword>
<dbReference type="InterPro" id="IPR001841">
    <property type="entry name" value="Znf_RING"/>
</dbReference>
<evidence type="ECO:0000313" key="5">
    <source>
        <dbReference type="Proteomes" id="UP001153069"/>
    </source>
</evidence>
<comment type="caution">
    <text evidence="4">The sequence shown here is derived from an EMBL/GenBank/DDBJ whole genome shotgun (WGS) entry which is preliminary data.</text>
</comment>